<name>A0ABT5EWP3_9BACT</name>
<proteinExistence type="predicted"/>
<dbReference type="EMBL" id="JAQNDO010000001">
    <property type="protein sequence ID" value="MDC0745839.1"/>
    <property type="molecule type" value="Genomic_DNA"/>
</dbReference>
<evidence type="ECO:0000256" key="1">
    <source>
        <dbReference type="SAM" id="Phobius"/>
    </source>
</evidence>
<keyword evidence="3" id="KW-1185">Reference proteome</keyword>
<protein>
    <submittedName>
        <fullName evidence="2">Uncharacterized protein</fullName>
    </submittedName>
</protein>
<accession>A0ABT5EWP3</accession>
<dbReference type="RefSeq" id="WP_271923759.1">
    <property type="nucleotide sequence ID" value="NZ_JAQNDO010000001.1"/>
</dbReference>
<reference evidence="2 3" key="1">
    <citation type="submission" date="2022-11" db="EMBL/GenBank/DDBJ databases">
        <title>Minimal conservation of predation-associated metabolite biosynthetic gene clusters underscores biosynthetic potential of Myxococcota including descriptions for ten novel species: Archangium lansinium sp. nov., Myxococcus landrumus sp. nov., Nannocystis bai.</title>
        <authorList>
            <person name="Ahearne A."/>
            <person name="Stevens C."/>
            <person name="Dowd S."/>
        </authorList>
    </citation>
    <scope>NUCLEOTIDE SEQUENCE [LARGE SCALE GENOMIC DNA]</scope>
    <source>
        <strain evidence="2 3">RJM3</strain>
    </source>
</reference>
<keyword evidence="1" id="KW-0472">Membrane</keyword>
<dbReference type="Proteomes" id="UP001221411">
    <property type="component" value="Unassembled WGS sequence"/>
</dbReference>
<feature type="transmembrane region" description="Helical" evidence="1">
    <location>
        <begin position="47"/>
        <end position="71"/>
    </location>
</feature>
<evidence type="ECO:0000313" key="3">
    <source>
        <dbReference type="Proteomes" id="UP001221411"/>
    </source>
</evidence>
<feature type="transmembrane region" description="Helical" evidence="1">
    <location>
        <begin position="24"/>
        <end position="41"/>
    </location>
</feature>
<keyword evidence="1" id="KW-0812">Transmembrane</keyword>
<comment type="caution">
    <text evidence="2">The sequence shown here is derived from an EMBL/GenBank/DDBJ whole genome shotgun (WGS) entry which is preliminary data.</text>
</comment>
<sequence length="82" mass="8907">MNPYRRNETAGVDRDPDGSAEQRSLLWIGLGLGLLLVVYDAGRPGPWGAVGSVGMLMSFFALKGLFGPCITRLRSRGRRGRS</sequence>
<organism evidence="2 3">
    <name type="scientific">Polyangium mundeleinium</name>
    <dbReference type="NCBI Taxonomy" id="2995306"/>
    <lineage>
        <taxon>Bacteria</taxon>
        <taxon>Pseudomonadati</taxon>
        <taxon>Myxococcota</taxon>
        <taxon>Polyangia</taxon>
        <taxon>Polyangiales</taxon>
        <taxon>Polyangiaceae</taxon>
        <taxon>Polyangium</taxon>
    </lineage>
</organism>
<gene>
    <name evidence="2" type="ORF">POL67_31205</name>
</gene>
<evidence type="ECO:0000313" key="2">
    <source>
        <dbReference type="EMBL" id="MDC0745839.1"/>
    </source>
</evidence>
<keyword evidence="1" id="KW-1133">Transmembrane helix</keyword>